<proteinExistence type="predicted"/>
<dbReference type="FunFam" id="3.30.70.270:FF:000001">
    <property type="entry name" value="Diguanylate cyclase domain protein"/>
    <property type="match status" value="1"/>
</dbReference>
<evidence type="ECO:0000313" key="6">
    <source>
        <dbReference type="Proteomes" id="UP000564885"/>
    </source>
</evidence>
<name>A0A849I8F1_9HYPH</name>
<organism evidence="5 6">
    <name type="scientific">Enterovirga aerilata</name>
    <dbReference type="NCBI Taxonomy" id="2730920"/>
    <lineage>
        <taxon>Bacteria</taxon>
        <taxon>Pseudomonadati</taxon>
        <taxon>Pseudomonadota</taxon>
        <taxon>Alphaproteobacteria</taxon>
        <taxon>Hyphomicrobiales</taxon>
        <taxon>Methylobacteriaceae</taxon>
        <taxon>Enterovirga</taxon>
    </lineage>
</organism>
<dbReference type="GO" id="GO:0043709">
    <property type="term" value="P:cell adhesion involved in single-species biofilm formation"/>
    <property type="evidence" value="ECO:0007669"/>
    <property type="project" value="TreeGrafter"/>
</dbReference>
<dbReference type="AlphaFoldDB" id="A0A849I8F1"/>
<dbReference type="InterPro" id="IPR029787">
    <property type="entry name" value="Nucleotide_cyclase"/>
</dbReference>
<dbReference type="SUPFAM" id="SSF55073">
    <property type="entry name" value="Nucleotide cyclase"/>
    <property type="match status" value="1"/>
</dbReference>
<dbReference type="NCBIfam" id="TIGR00254">
    <property type="entry name" value="GGDEF"/>
    <property type="match status" value="1"/>
</dbReference>
<dbReference type="GO" id="GO:1902201">
    <property type="term" value="P:negative regulation of bacterial-type flagellum-dependent cell motility"/>
    <property type="evidence" value="ECO:0007669"/>
    <property type="project" value="TreeGrafter"/>
</dbReference>
<keyword evidence="6" id="KW-1185">Reference proteome</keyword>
<dbReference type="PROSITE" id="PS50887">
    <property type="entry name" value="GGDEF"/>
    <property type="match status" value="1"/>
</dbReference>
<dbReference type="GO" id="GO:0005886">
    <property type="term" value="C:plasma membrane"/>
    <property type="evidence" value="ECO:0007669"/>
    <property type="project" value="TreeGrafter"/>
</dbReference>
<comment type="catalytic activity">
    <reaction evidence="2">
        <text>2 GTP = 3',3'-c-di-GMP + 2 diphosphate</text>
        <dbReference type="Rhea" id="RHEA:24898"/>
        <dbReference type="ChEBI" id="CHEBI:33019"/>
        <dbReference type="ChEBI" id="CHEBI:37565"/>
        <dbReference type="ChEBI" id="CHEBI:58805"/>
        <dbReference type="EC" id="2.7.7.65"/>
    </reaction>
</comment>
<dbReference type="InterPro" id="IPR050469">
    <property type="entry name" value="Diguanylate_Cyclase"/>
</dbReference>
<dbReference type="EMBL" id="JABEPP010000004">
    <property type="protein sequence ID" value="NNM74064.1"/>
    <property type="molecule type" value="Genomic_DNA"/>
</dbReference>
<dbReference type="InterPro" id="IPR000160">
    <property type="entry name" value="GGDEF_dom"/>
</dbReference>
<keyword evidence="3" id="KW-0175">Coiled coil</keyword>
<dbReference type="Proteomes" id="UP000564885">
    <property type="component" value="Unassembled WGS sequence"/>
</dbReference>
<feature type="domain" description="GGDEF" evidence="4">
    <location>
        <begin position="131"/>
        <end position="263"/>
    </location>
</feature>
<feature type="coiled-coil region" evidence="3">
    <location>
        <begin position="55"/>
        <end position="96"/>
    </location>
</feature>
<dbReference type="PANTHER" id="PTHR45138">
    <property type="entry name" value="REGULATORY COMPONENTS OF SENSORY TRANSDUCTION SYSTEM"/>
    <property type="match status" value="1"/>
</dbReference>
<evidence type="ECO:0000256" key="3">
    <source>
        <dbReference type="SAM" id="Coils"/>
    </source>
</evidence>
<dbReference type="EC" id="2.7.7.65" evidence="1"/>
<evidence type="ECO:0000259" key="4">
    <source>
        <dbReference type="PROSITE" id="PS50887"/>
    </source>
</evidence>
<protein>
    <recommendedName>
        <fullName evidence="1">diguanylate cyclase</fullName>
        <ecNumber evidence="1">2.7.7.65</ecNumber>
    </recommendedName>
</protein>
<reference evidence="5 6" key="1">
    <citation type="submission" date="2020-04" db="EMBL/GenBank/DDBJ databases">
        <title>Enterovirga sp. isolate from soil.</title>
        <authorList>
            <person name="Chea S."/>
            <person name="Kim D.-U."/>
        </authorList>
    </citation>
    <scope>NUCLEOTIDE SEQUENCE [LARGE SCALE GENOMIC DNA]</scope>
    <source>
        <strain evidence="5 6">DB1703</strain>
    </source>
</reference>
<comment type="caution">
    <text evidence="5">The sequence shown here is derived from an EMBL/GenBank/DDBJ whole genome shotgun (WGS) entry which is preliminary data.</text>
</comment>
<evidence type="ECO:0000256" key="2">
    <source>
        <dbReference type="ARBA" id="ARBA00034247"/>
    </source>
</evidence>
<gene>
    <name evidence="5" type="ORF">HJG44_16945</name>
</gene>
<accession>A0A849I8F1</accession>
<dbReference type="CDD" id="cd01949">
    <property type="entry name" value="GGDEF"/>
    <property type="match status" value="1"/>
</dbReference>
<dbReference type="Gene3D" id="3.30.70.270">
    <property type="match status" value="1"/>
</dbReference>
<evidence type="ECO:0000256" key="1">
    <source>
        <dbReference type="ARBA" id="ARBA00012528"/>
    </source>
</evidence>
<evidence type="ECO:0000313" key="5">
    <source>
        <dbReference type="EMBL" id="NNM74064.1"/>
    </source>
</evidence>
<dbReference type="SMART" id="SM00267">
    <property type="entry name" value="GGDEF"/>
    <property type="match status" value="1"/>
</dbReference>
<dbReference type="InterPro" id="IPR043128">
    <property type="entry name" value="Rev_trsase/Diguanyl_cyclase"/>
</dbReference>
<dbReference type="GO" id="GO:0052621">
    <property type="term" value="F:diguanylate cyclase activity"/>
    <property type="evidence" value="ECO:0007669"/>
    <property type="project" value="UniProtKB-EC"/>
</dbReference>
<dbReference type="PANTHER" id="PTHR45138:SF9">
    <property type="entry name" value="DIGUANYLATE CYCLASE DGCM-RELATED"/>
    <property type="match status" value="1"/>
</dbReference>
<dbReference type="Pfam" id="PF00990">
    <property type="entry name" value="GGDEF"/>
    <property type="match status" value="1"/>
</dbReference>
<sequence>MQGKSRFSLYATEEAVLEKSDVMLSRLAEVAGGVQDLAEAYRRSYREQRQLVRMSDRMQSDLQNAVQRLAEQARELQELNEKLSEEIQHRAALEAELRRIAETDVLTGALSRRRFIELAQSEWARQKETGSAACLLMLDLDRFKRINDLHGHAAGDRALESFGAACRAELRSLDLMGRLGGEEFAIILPDTRVEAGREMAEKLRAAIAAISFRTDKGAVSLSVSIGAAQGEPGEALEDTMCRADRALYRAKSAGRDRVQIFTPELLEREVAA</sequence>